<proteinExistence type="predicted"/>
<dbReference type="Pfam" id="PF04640">
    <property type="entry name" value="PLATZ"/>
    <property type="match status" value="1"/>
</dbReference>
<sequence>MVDLLGRGGRLDEAMMLIRGMPMKPDIVIWGALLGACRTHGDVRIGKQILKQLLELKPSGSGVYVLLSNLFFEAGKWEGMKNIRKLMNNHEIIKCRGISSIEVEGCIYEFMVDDSRLEVSSNVFRASYHSGIIPAMINKFWDVSDIQTYKINYISIIYINPRPHKEQPHQNPSQRCATCKRELIQQQQQEEEGFLPYKFCSIGCKVIEKLATLDEEQTKKRRRKGIPTRSPLF</sequence>
<protein>
    <submittedName>
        <fullName evidence="1">Uncharacterized protein</fullName>
    </submittedName>
</protein>
<organism evidence="1 2">
    <name type="scientific">Jatropha curcas</name>
    <name type="common">Barbados nut</name>
    <dbReference type="NCBI Taxonomy" id="180498"/>
    <lineage>
        <taxon>Eukaryota</taxon>
        <taxon>Viridiplantae</taxon>
        <taxon>Streptophyta</taxon>
        <taxon>Embryophyta</taxon>
        <taxon>Tracheophyta</taxon>
        <taxon>Spermatophyta</taxon>
        <taxon>Magnoliopsida</taxon>
        <taxon>eudicotyledons</taxon>
        <taxon>Gunneridae</taxon>
        <taxon>Pentapetalae</taxon>
        <taxon>rosids</taxon>
        <taxon>fabids</taxon>
        <taxon>Malpighiales</taxon>
        <taxon>Euphorbiaceae</taxon>
        <taxon>Crotonoideae</taxon>
        <taxon>Jatropheae</taxon>
        <taxon>Jatropha</taxon>
    </lineage>
</organism>
<evidence type="ECO:0000313" key="2">
    <source>
        <dbReference type="Proteomes" id="UP000027138"/>
    </source>
</evidence>
<reference evidence="1 2" key="1">
    <citation type="journal article" date="2014" name="PLoS ONE">
        <title>Global Analysis of Gene Expression Profiles in Physic Nut (Jatropha curcas L.) Seedlings Exposed to Salt Stress.</title>
        <authorList>
            <person name="Zhang L."/>
            <person name="Zhang C."/>
            <person name="Wu P."/>
            <person name="Chen Y."/>
            <person name="Li M."/>
            <person name="Jiang H."/>
            <person name="Wu G."/>
        </authorList>
    </citation>
    <scope>NUCLEOTIDE SEQUENCE [LARGE SCALE GENOMIC DNA]</scope>
    <source>
        <strain evidence="2">cv. GZQX0401</strain>
        <tissue evidence="1">Young leaves</tissue>
    </source>
</reference>
<dbReference type="STRING" id="180498.A0A067K6H9"/>
<gene>
    <name evidence="1" type="ORF">JCGZ_12292</name>
</gene>
<dbReference type="InterPro" id="IPR011990">
    <property type="entry name" value="TPR-like_helical_dom_sf"/>
</dbReference>
<dbReference type="InterPro" id="IPR006734">
    <property type="entry name" value="PLATZ"/>
</dbReference>
<dbReference type="AlphaFoldDB" id="A0A067K6H9"/>
<accession>A0A067K6H9</accession>
<dbReference type="Pfam" id="PF20431">
    <property type="entry name" value="E_motif"/>
    <property type="match status" value="1"/>
</dbReference>
<evidence type="ECO:0000313" key="1">
    <source>
        <dbReference type="EMBL" id="KDP31831.1"/>
    </source>
</evidence>
<dbReference type="OrthoDB" id="185373at2759"/>
<dbReference type="Gene3D" id="1.25.40.10">
    <property type="entry name" value="Tetratricopeptide repeat domain"/>
    <property type="match status" value="1"/>
</dbReference>
<dbReference type="InterPro" id="IPR046848">
    <property type="entry name" value="E_motif"/>
</dbReference>
<dbReference type="GO" id="GO:0009451">
    <property type="term" value="P:RNA modification"/>
    <property type="evidence" value="ECO:0007669"/>
    <property type="project" value="InterPro"/>
</dbReference>
<name>A0A067K6H9_JATCU</name>
<dbReference type="GO" id="GO:0003723">
    <property type="term" value="F:RNA binding"/>
    <property type="evidence" value="ECO:0007669"/>
    <property type="project" value="InterPro"/>
</dbReference>
<dbReference type="EMBL" id="KK914593">
    <property type="protein sequence ID" value="KDP31831.1"/>
    <property type="molecule type" value="Genomic_DNA"/>
</dbReference>
<dbReference type="InterPro" id="IPR046960">
    <property type="entry name" value="PPR_At4g14850-like_plant"/>
</dbReference>
<dbReference type="PANTHER" id="PTHR47926">
    <property type="entry name" value="PENTATRICOPEPTIDE REPEAT-CONTAINING PROTEIN"/>
    <property type="match status" value="1"/>
</dbReference>
<dbReference type="PANTHER" id="PTHR47926:SF528">
    <property type="entry name" value="PENTATRICOPEPTIDE REPEAT-CONTAINING PROTEIN"/>
    <property type="match status" value="1"/>
</dbReference>
<dbReference type="Proteomes" id="UP000027138">
    <property type="component" value="Unassembled WGS sequence"/>
</dbReference>
<keyword evidence="2" id="KW-1185">Reference proteome</keyword>